<dbReference type="Gene3D" id="1.10.1220.10">
    <property type="entry name" value="Met repressor-like"/>
    <property type="match status" value="1"/>
</dbReference>
<dbReference type="eggNOG" id="arCOG01008">
    <property type="taxonomic scope" value="Archaea"/>
</dbReference>
<dbReference type="CDD" id="cd22231">
    <property type="entry name" value="RHH_NikR_HicB-like"/>
    <property type="match status" value="1"/>
</dbReference>
<dbReference type="GO" id="GO:0003677">
    <property type="term" value="F:DNA binding"/>
    <property type="evidence" value="ECO:0007669"/>
    <property type="project" value="TreeGrafter"/>
</dbReference>
<dbReference type="AlphaFoldDB" id="A3MWG4"/>
<dbReference type="SUPFAM" id="SSF55021">
    <property type="entry name" value="ACT-like"/>
    <property type="match status" value="1"/>
</dbReference>
<dbReference type="InterPro" id="IPR050192">
    <property type="entry name" value="CopG/NikR_regulator"/>
</dbReference>
<dbReference type="InterPro" id="IPR013321">
    <property type="entry name" value="Arc_rbn_hlx_hlx"/>
</dbReference>
<dbReference type="Proteomes" id="UP000001431">
    <property type="component" value="Chromosome"/>
</dbReference>
<accession>A3MWG4</accession>
<dbReference type="InterPro" id="IPR027271">
    <property type="entry name" value="Acetolactate_synth/TF_NikR_C"/>
</dbReference>
<dbReference type="Pfam" id="PF08753">
    <property type="entry name" value="NikR_C"/>
    <property type="match status" value="1"/>
</dbReference>
<protein>
    <submittedName>
        <fullName evidence="2">Transcriptional regulator, CopG family</fullName>
    </submittedName>
</protein>
<dbReference type="EMBL" id="CP000561">
    <property type="protein sequence ID" value="ABO08981.1"/>
    <property type="molecule type" value="Genomic_DNA"/>
</dbReference>
<organism evidence="2 3">
    <name type="scientific">Pyrobaculum calidifontis (strain DSM 21063 / JCM 11548 / VA1)</name>
    <dbReference type="NCBI Taxonomy" id="410359"/>
    <lineage>
        <taxon>Archaea</taxon>
        <taxon>Thermoproteota</taxon>
        <taxon>Thermoprotei</taxon>
        <taxon>Thermoproteales</taxon>
        <taxon>Thermoproteaceae</taxon>
        <taxon>Pyrobaculum</taxon>
    </lineage>
</organism>
<dbReference type="STRING" id="410359.Pcal_1563"/>
<dbReference type="KEGG" id="pcl:Pcal_1563"/>
<sequence length="130" mass="14990">MVKRISITIDEDLYNQLNRAMVKLGESNRSRFLANLVREALKELGQGVSNFALVIVVYDHRVGEVDKTLTEIQHEYRDIIRVTTHIHLDERHCAEVLHVLGDASRVEELVRSISLLRRGLKYVRVVPVAY</sequence>
<dbReference type="GO" id="GO:0006355">
    <property type="term" value="P:regulation of DNA-templated transcription"/>
    <property type="evidence" value="ECO:0007669"/>
    <property type="project" value="InterPro"/>
</dbReference>
<evidence type="ECO:0000313" key="2">
    <source>
        <dbReference type="EMBL" id="ABO08981.1"/>
    </source>
</evidence>
<keyword evidence="3" id="KW-1185">Reference proteome</keyword>
<evidence type="ECO:0000259" key="1">
    <source>
        <dbReference type="Pfam" id="PF08753"/>
    </source>
</evidence>
<dbReference type="InterPro" id="IPR014864">
    <property type="entry name" value="TF_NikR_Ni-bd_C"/>
</dbReference>
<dbReference type="PANTHER" id="PTHR34719">
    <property type="entry name" value="NICKEL-RESPONSIVE REGULATOR"/>
    <property type="match status" value="1"/>
</dbReference>
<dbReference type="InterPro" id="IPR045865">
    <property type="entry name" value="ACT-like_dom_sf"/>
</dbReference>
<dbReference type="HOGENOM" id="CLU_113319_2_1_2"/>
<feature type="domain" description="Transcription factor NikR nickel binding C-terminal" evidence="1">
    <location>
        <begin position="52"/>
        <end position="125"/>
    </location>
</feature>
<evidence type="ECO:0000313" key="3">
    <source>
        <dbReference type="Proteomes" id="UP000001431"/>
    </source>
</evidence>
<dbReference type="PANTHER" id="PTHR34719:SF2">
    <property type="entry name" value="NICKEL-RESPONSIVE REGULATOR"/>
    <property type="match status" value="1"/>
</dbReference>
<gene>
    <name evidence="2" type="ordered locus">Pcal_1563</name>
</gene>
<proteinExistence type="predicted"/>
<name>A3MWG4_PYRCJ</name>
<dbReference type="Gene3D" id="3.30.70.1150">
    <property type="entry name" value="ACT-like. Chain A, domain 2"/>
    <property type="match status" value="1"/>
</dbReference>
<reference evidence="2" key="1">
    <citation type="submission" date="2007-02" db="EMBL/GenBank/DDBJ databases">
        <title>Complete sequence of Pyrobaculum calidifontis JCM 11548.</title>
        <authorList>
            <consortium name="US DOE Joint Genome Institute"/>
            <person name="Copeland A."/>
            <person name="Lucas S."/>
            <person name="Lapidus A."/>
            <person name="Barry K."/>
            <person name="Glavina del Rio T."/>
            <person name="Dalin E."/>
            <person name="Tice H."/>
            <person name="Pitluck S."/>
            <person name="Chain P."/>
            <person name="Malfatti S."/>
            <person name="Shin M."/>
            <person name="Vergez L."/>
            <person name="Schmutz J."/>
            <person name="Larimer F."/>
            <person name="Land M."/>
            <person name="Hauser L."/>
            <person name="Kyrpides N."/>
            <person name="Mikhailova N."/>
            <person name="Cozen A.E."/>
            <person name="Fitz-Gibbon S.T."/>
            <person name="House C.H."/>
            <person name="Saltikov C."/>
            <person name="Lowe T.M."/>
            <person name="Richardson P."/>
        </authorList>
    </citation>
    <scope>NUCLEOTIDE SEQUENCE [LARGE SCALE GENOMIC DNA]</scope>
    <source>
        <strain evidence="2">JCM 11548</strain>
    </source>
</reference>